<feature type="transmembrane region" description="Helical" evidence="6">
    <location>
        <begin position="81"/>
        <end position="105"/>
    </location>
</feature>
<dbReference type="PANTHER" id="PTHR42723:SF1">
    <property type="entry name" value="CHLOROPHYLL SYNTHASE, CHLOROPLASTIC"/>
    <property type="match status" value="1"/>
</dbReference>
<dbReference type="AlphaFoldDB" id="A0A5B0WV45"/>
<dbReference type="Proteomes" id="UP000323708">
    <property type="component" value="Unassembled WGS sequence"/>
</dbReference>
<dbReference type="PANTHER" id="PTHR42723">
    <property type="entry name" value="CHLOROPHYLL SYNTHASE"/>
    <property type="match status" value="1"/>
</dbReference>
<protein>
    <submittedName>
        <fullName evidence="7">Prenyltransferase</fullName>
    </submittedName>
</protein>
<name>A0A5B0WV45_9GAMM</name>
<evidence type="ECO:0000256" key="3">
    <source>
        <dbReference type="ARBA" id="ARBA00022692"/>
    </source>
</evidence>
<dbReference type="Pfam" id="PF01040">
    <property type="entry name" value="UbiA"/>
    <property type="match status" value="1"/>
</dbReference>
<evidence type="ECO:0000313" key="7">
    <source>
        <dbReference type="EMBL" id="KAA1190071.1"/>
    </source>
</evidence>
<keyword evidence="4 6" id="KW-1133">Transmembrane helix</keyword>
<evidence type="ECO:0000256" key="5">
    <source>
        <dbReference type="ARBA" id="ARBA00023136"/>
    </source>
</evidence>
<dbReference type="InterPro" id="IPR044878">
    <property type="entry name" value="UbiA_sf"/>
</dbReference>
<feature type="transmembrane region" description="Helical" evidence="6">
    <location>
        <begin position="14"/>
        <end position="32"/>
    </location>
</feature>
<evidence type="ECO:0000256" key="1">
    <source>
        <dbReference type="ARBA" id="ARBA00004141"/>
    </source>
</evidence>
<comment type="subcellular location">
    <subcellularLocation>
        <location evidence="1">Membrane</location>
        <topology evidence="1">Multi-pass membrane protein</topology>
    </subcellularLocation>
</comment>
<dbReference type="Gene3D" id="1.10.357.140">
    <property type="entry name" value="UbiA prenyltransferase"/>
    <property type="match status" value="1"/>
</dbReference>
<organism evidence="7 8">
    <name type="scientific">Pseudohalioglobus sediminis</name>
    <dbReference type="NCBI Taxonomy" id="2606449"/>
    <lineage>
        <taxon>Bacteria</taxon>
        <taxon>Pseudomonadati</taxon>
        <taxon>Pseudomonadota</taxon>
        <taxon>Gammaproteobacteria</taxon>
        <taxon>Cellvibrionales</taxon>
        <taxon>Halieaceae</taxon>
        <taxon>Pseudohalioglobus</taxon>
    </lineage>
</organism>
<evidence type="ECO:0000256" key="2">
    <source>
        <dbReference type="ARBA" id="ARBA00022475"/>
    </source>
</evidence>
<dbReference type="GO" id="GO:0016020">
    <property type="term" value="C:membrane"/>
    <property type="evidence" value="ECO:0007669"/>
    <property type="project" value="UniProtKB-SubCell"/>
</dbReference>
<feature type="transmembrane region" description="Helical" evidence="6">
    <location>
        <begin position="239"/>
        <end position="256"/>
    </location>
</feature>
<keyword evidence="7" id="KW-0808">Transferase</keyword>
<accession>A0A5B0WV45</accession>
<dbReference type="InterPro" id="IPR050475">
    <property type="entry name" value="Prenyltransferase_related"/>
</dbReference>
<feature type="transmembrane region" description="Helical" evidence="6">
    <location>
        <begin position="150"/>
        <end position="175"/>
    </location>
</feature>
<evidence type="ECO:0000256" key="4">
    <source>
        <dbReference type="ARBA" id="ARBA00022989"/>
    </source>
</evidence>
<sequence>MLRNYIAIARPDHWFKNIFMLPGIALGLYFYPHGVTGTVALHIVLAFISASLLASANYTINEWLDADFDRHHPQKKNRPSVSGLITRTGAWTQWLLLAVVGLVLAYQIGRVYFYLSLFFIFMGLCYNVPPLRTKEIAYLDVLTESINNPIRLLLGWSAVLTAMLPPSSIIISYWMGGAFLMAVKRYAEYRHIDDPKQAALYRSSFLTYTENSLLLSAFAYALTCTFLLGIFLIKYRVEYILSFPFIALLFVYYLALAFKEEPVAQTPEKLYRERGFFTYSIFLVLLIVLLSLVDIPTLEILLVTLDLPS</sequence>
<dbReference type="RefSeq" id="WP_149611970.1">
    <property type="nucleotide sequence ID" value="NZ_VTUX01000006.1"/>
</dbReference>
<feature type="transmembrane region" description="Helical" evidence="6">
    <location>
        <begin position="38"/>
        <end position="60"/>
    </location>
</feature>
<keyword evidence="5 6" id="KW-0472">Membrane</keyword>
<gene>
    <name evidence="7" type="ORF">F0M18_13470</name>
</gene>
<dbReference type="InterPro" id="IPR000537">
    <property type="entry name" value="UbiA_prenyltransferase"/>
</dbReference>
<evidence type="ECO:0000313" key="8">
    <source>
        <dbReference type="Proteomes" id="UP000323708"/>
    </source>
</evidence>
<dbReference type="GO" id="GO:0016765">
    <property type="term" value="F:transferase activity, transferring alkyl or aryl (other than methyl) groups"/>
    <property type="evidence" value="ECO:0007669"/>
    <property type="project" value="InterPro"/>
</dbReference>
<dbReference type="EMBL" id="VTUX01000006">
    <property type="protein sequence ID" value="KAA1190071.1"/>
    <property type="molecule type" value="Genomic_DNA"/>
</dbReference>
<evidence type="ECO:0000256" key="6">
    <source>
        <dbReference type="SAM" id="Phobius"/>
    </source>
</evidence>
<comment type="caution">
    <text evidence="7">The sequence shown here is derived from an EMBL/GenBank/DDBJ whole genome shotgun (WGS) entry which is preliminary data.</text>
</comment>
<reference evidence="7 8" key="1">
    <citation type="submission" date="2019-09" db="EMBL/GenBank/DDBJ databases">
        <authorList>
            <person name="Chen X.-Y."/>
        </authorList>
    </citation>
    <scope>NUCLEOTIDE SEQUENCE [LARGE SCALE GENOMIC DNA]</scope>
    <source>
        <strain evidence="7 8">NY5</strain>
    </source>
</reference>
<keyword evidence="8" id="KW-1185">Reference proteome</keyword>
<feature type="transmembrane region" description="Helical" evidence="6">
    <location>
        <begin position="276"/>
        <end position="305"/>
    </location>
</feature>
<keyword evidence="3 6" id="KW-0812">Transmembrane</keyword>
<keyword evidence="2" id="KW-1003">Cell membrane</keyword>
<proteinExistence type="predicted"/>
<feature type="transmembrane region" description="Helical" evidence="6">
    <location>
        <begin position="213"/>
        <end position="232"/>
    </location>
</feature>